<feature type="compositionally biased region" description="Acidic residues" evidence="10">
    <location>
        <begin position="81"/>
        <end position="95"/>
    </location>
</feature>
<feature type="compositionally biased region" description="Basic and acidic residues" evidence="10">
    <location>
        <begin position="928"/>
        <end position="946"/>
    </location>
</feature>
<evidence type="ECO:0000256" key="11">
    <source>
        <dbReference type="SAM" id="SignalP"/>
    </source>
</evidence>
<feature type="region of interest" description="Disordered" evidence="10">
    <location>
        <begin position="1315"/>
        <end position="1341"/>
    </location>
</feature>
<feature type="binding site" evidence="7">
    <location>
        <position position="1306"/>
    </location>
    <ligand>
        <name>Ca(2+)</name>
        <dbReference type="ChEBI" id="CHEBI:29108"/>
    </ligand>
</feature>
<keyword evidence="4 9" id="KW-0378">Hydrolase</keyword>
<feature type="compositionally biased region" description="Basic and acidic residues" evidence="10">
    <location>
        <begin position="906"/>
        <end position="918"/>
    </location>
</feature>
<dbReference type="GO" id="GO:0004571">
    <property type="term" value="F:mannosyl-oligosaccharide 1,2-alpha-mannosidase activity"/>
    <property type="evidence" value="ECO:0007669"/>
    <property type="project" value="InterPro"/>
</dbReference>
<feature type="compositionally biased region" description="Basic and acidic residues" evidence="10">
    <location>
        <begin position="832"/>
        <end position="867"/>
    </location>
</feature>
<keyword evidence="7" id="KW-0479">Metal-binding</keyword>
<feature type="compositionally biased region" description="Low complexity" evidence="10">
    <location>
        <begin position="1011"/>
        <end position="1024"/>
    </location>
</feature>
<dbReference type="InterPro" id="IPR012341">
    <property type="entry name" value="6hp_glycosidase-like_sf"/>
</dbReference>
<feature type="signal peptide" evidence="11">
    <location>
        <begin position="1"/>
        <end position="29"/>
    </location>
</feature>
<evidence type="ECO:0000256" key="6">
    <source>
        <dbReference type="PIRSR" id="PIRSR601382-1"/>
    </source>
</evidence>
<feature type="compositionally biased region" description="Low complexity" evidence="10">
    <location>
        <begin position="1050"/>
        <end position="1064"/>
    </location>
</feature>
<evidence type="ECO:0000256" key="3">
    <source>
        <dbReference type="ARBA" id="ARBA00007658"/>
    </source>
</evidence>
<dbReference type="InterPro" id="IPR050749">
    <property type="entry name" value="Glycosyl_Hydrolase_47"/>
</dbReference>
<feature type="compositionally biased region" description="Basic and acidic residues" evidence="10">
    <location>
        <begin position="1148"/>
        <end position="1172"/>
    </location>
</feature>
<keyword evidence="11" id="KW-0732">Signal</keyword>
<feature type="compositionally biased region" description="Polar residues" evidence="10">
    <location>
        <begin position="1178"/>
        <end position="1187"/>
    </location>
</feature>
<feature type="compositionally biased region" description="Basic and acidic residues" evidence="10">
    <location>
        <begin position="738"/>
        <end position="754"/>
    </location>
</feature>
<feature type="active site" description="Proton donor" evidence="6">
    <location>
        <position position="690"/>
    </location>
</feature>
<dbReference type="PANTHER" id="PTHR11742">
    <property type="entry name" value="MANNOSYL-OLIGOSACCHARIDE ALPHA-1,2-MANNOSIDASE-RELATED"/>
    <property type="match status" value="1"/>
</dbReference>
<keyword evidence="9" id="KW-0326">Glycosidase</keyword>
<feature type="compositionally biased region" description="Basic and acidic residues" evidence="10">
    <location>
        <begin position="521"/>
        <end position="530"/>
    </location>
</feature>
<feature type="region of interest" description="Disordered" evidence="10">
    <location>
        <begin position="40"/>
        <end position="187"/>
    </location>
</feature>
<dbReference type="EMBL" id="JAGPYM010000008">
    <property type="protein sequence ID" value="KAH6891072.1"/>
    <property type="molecule type" value="Genomic_DNA"/>
</dbReference>
<dbReference type="InterPro" id="IPR036026">
    <property type="entry name" value="Seven-hairpin_glycosidases"/>
</dbReference>
<evidence type="ECO:0000256" key="4">
    <source>
        <dbReference type="ARBA" id="ARBA00022801"/>
    </source>
</evidence>
<feature type="compositionally biased region" description="Basic and acidic residues" evidence="10">
    <location>
        <begin position="1026"/>
        <end position="1049"/>
    </location>
</feature>
<feature type="active site" evidence="6">
    <location>
        <position position="571"/>
    </location>
</feature>
<dbReference type="GO" id="GO:0005975">
    <property type="term" value="P:carbohydrate metabolic process"/>
    <property type="evidence" value="ECO:0007669"/>
    <property type="project" value="InterPro"/>
</dbReference>
<evidence type="ECO:0000256" key="1">
    <source>
        <dbReference type="ARBA" id="ARBA00001913"/>
    </source>
</evidence>
<reference evidence="12 13" key="1">
    <citation type="journal article" date="2021" name="Nat. Commun.">
        <title>Genetic determinants of endophytism in the Arabidopsis root mycobiome.</title>
        <authorList>
            <person name="Mesny F."/>
            <person name="Miyauchi S."/>
            <person name="Thiergart T."/>
            <person name="Pickel B."/>
            <person name="Atanasova L."/>
            <person name="Karlsson M."/>
            <person name="Huettel B."/>
            <person name="Barry K.W."/>
            <person name="Haridas S."/>
            <person name="Chen C."/>
            <person name="Bauer D."/>
            <person name="Andreopoulos W."/>
            <person name="Pangilinan J."/>
            <person name="LaButti K."/>
            <person name="Riley R."/>
            <person name="Lipzen A."/>
            <person name="Clum A."/>
            <person name="Drula E."/>
            <person name="Henrissat B."/>
            <person name="Kohler A."/>
            <person name="Grigoriev I.V."/>
            <person name="Martin F.M."/>
            <person name="Hacquard S."/>
        </authorList>
    </citation>
    <scope>NUCLEOTIDE SEQUENCE [LARGE SCALE GENOMIC DNA]</scope>
    <source>
        <strain evidence="12 13">MPI-CAGE-CH-0241</strain>
    </source>
</reference>
<feature type="compositionally biased region" description="Low complexity" evidence="10">
    <location>
        <begin position="893"/>
        <end position="905"/>
    </location>
</feature>
<dbReference type="PRINTS" id="PR00747">
    <property type="entry name" value="GLYHDRLASE47"/>
</dbReference>
<dbReference type="PANTHER" id="PTHR11742:SF103">
    <property type="entry name" value="ENDOPLASMIC RETICULUM MANNOSIDASE MNL2-RELATED"/>
    <property type="match status" value="1"/>
</dbReference>
<feature type="compositionally biased region" description="Basic and acidic residues" evidence="10">
    <location>
        <begin position="772"/>
        <end position="825"/>
    </location>
</feature>
<feature type="compositionally biased region" description="Low complexity" evidence="10">
    <location>
        <begin position="1324"/>
        <end position="1335"/>
    </location>
</feature>
<comment type="cofactor">
    <cofactor evidence="1 7">
        <name>Ca(2+)</name>
        <dbReference type="ChEBI" id="CHEBI:29108"/>
    </cofactor>
</comment>
<dbReference type="GO" id="GO:0016020">
    <property type="term" value="C:membrane"/>
    <property type="evidence" value="ECO:0007669"/>
    <property type="project" value="InterPro"/>
</dbReference>
<feature type="active site" evidence="6">
    <location>
        <position position="1220"/>
    </location>
</feature>
<accession>A0A9P9AQU3</accession>
<evidence type="ECO:0000256" key="9">
    <source>
        <dbReference type="RuleBase" id="RU361193"/>
    </source>
</evidence>
<dbReference type="GO" id="GO:0005509">
    <property type="term" value="F:calcium ion binding"/>
    <property type="evidence" value="ECO:0007669"/>
    <property type="project" value="InterPro"/>
</dbReference>
<dbReference type="SUPFAM" id="SSF48225">
    <property type="entry name" value="Seven-hairpin glycosidases"/>
    <property type="match status" value="2"/>
</dbReference>
<comment type="pathway">
    <text evidence="2">Protein modification; protein glycosylation.</text>
</comment>
<feature type="region of interest" description="Disordered" evidence="10">
    <location>
        <begin position="468"/>
        <end position="543"/>
    </location>
</feature>
<evidence type="ECO:0000256" key="8">
    <source>
        <dbReference type="PIRSR" id="PIRSR601382-3"/>
    </source>
</evidence>
<proteinExistence type="inferred from homology"/>
<feature type="compositionally biased region" description="Basic and acidic residues" evidence="10">
    <location>
        <begin position="1065"/>
        <end position="1086"/>
    </location>
</feature>
<feature type="compositionally biased region" description="Basic and acidic residues" evidence="10">
    <location>
        <begin position="149"/>
        <end position="187"/>
    </location>
</feature>
<feature type="disulfide bond" evidence="8">
    <location>
        <begin position="647"/>
        <end position="676"/>
    </location>
</feature>
<feature type="compositionally biased region" description="Basic and acidic residues" evidence="10">
    <location>
        <begin position="99"/>
        <end position="141"/>
    </location>
</feature>
<sequence length="1341" mass="148996">MRGRRYRLFTICAVVIVFLLYRTLENSWALSNGSDSLDVINKNKNTPPDTPAQPPPPATGDETKLKDAEDVPKKPSHDGLLGDEQDIEKELEYEYELTPQEKADKDALKQDALNHKTSDEDSEEDAPKKDTTKQDTSKDTSKGTSSDYTGKDSKTKEDKGTPEIPKVHWSDPPKDDHQLDHPKDDKEWASEHWIKPKENFPVPSASIIPIPTGAPKKIPKIQFEFGTETERNRNKRLHRQGRVKAELERAWSGYRKFAWMHDELTPESKSFKDPFCGWAATLVDSLDTLWIADMRDEFDEAANAVAKIDFTFTPRSDIPVFETTIRYLGGLIAAYDVSGGEKGKYPMLLNKAVELAEILMGIFDTPNRMPILYYHWRAPYSSEAHRAGMVSVAELATLSMEFTRLAQLTGTAKYYDAIDRITDALVQMQKDGETDVSGLFPEKIDASGCNHTATTLRDNLSKDAQNQLDADDLTTPPKGYEVESSKKLNARAAIPPPGPDAEKRENGESGDWLTAAGPAVSKEKEEEQTRNKGRTPPLRADGTKSQWDCVAQGLVPAQWGSNMYHMGGSQDSAYEYFPKQYLLLGGLESKYQKLHEDAVDAIDKHLLYRPMIKNYVDWDILVPGKLTKSGLKEPKFTMSHELTHLTCFVGGMYGLGGKIFNRPEDIETAKKLTDSCVWAYQSTVTGLMPETAHLADCPTLDRCKFNETYWHELLDPSKEWRDNQVAKWEEEEAAKAQSLKDKEKLREQAKEKAKSSQGDETDYDGAGYSKYSEGKSSKYDSSDDKTSGSKPSDYKSSEDETSDYKTSKDKASDYKSSGDKSDDYRGSGSDASDYKTSKDKSSGYKTSEYEDSKDKTSSYKSSKDKSSGGDSSTYKSSKDTASGSEDTKDKSYDYLNSNDDSSASKSSKDSSSDYKSKDTSSYGSSKDTTSEEKSSKDTSSDYKSKDTSSYGSSRDTSSEDSSSSYKSTEGKSPEYLRNEMQIPTYNSPKGSSSDDESSSKDTSSDYKSKDTSSYGSSKDSTSSEHGSSKDTSYGEKSSKDSSSDYKSKDTGSYGSSKDTTSSYKSSKESSSEYGSKDTSSDYKSKDSSSYGSSKDTTHDEDDNGAELKPKAVAEQKFSPLAKRDGIPMPELDTAMNAPKGESGSELPDSLKKKLGKDNRWSDDAVSEDKADPEFLASDPSQSPNQKPTSHEEFVEMKLETEKLPAGYVDMVSRDYILRPEAIESVWYMYRITGDPEWQDKGWTMFEATIKATHTEYAHSAIDDVMTYSPGVKDSMESFWTAETLKYYYLLFSEPDLISLDEWVLNTEAHPFKRPTAASMEKLSSSDAASDAAADAAAEEEA</sequence>
<comment type="caution">
    <text evidence="12">The sequence shown here is derived from an EMBL/GenBank/DDBJ whole genome shotgun (WGS) entry which is preliminary data.</text>
</comment>
<feature type="compositionally biased region" description="Basic and acidic residues" evidence="10">
    <location>
        <begin position="61"/>
        <end position="77"/>
    </location>
</feature>
<dbReference type="GO" id="GO:0005783">
    <property type="term" value="C:endoplasmic reticulum"/>
    <property type="evidence" value="ECO:0007669"/>
    <property type="project" value="TreeGrafter"/>
</dbReference>
<dbReference type="InterPro" id="IPR001382">
    <property type="entry name" value="Glyco_hydro_47"/>
</dbReference>
<dbReference type="Pfam" id="PF01532">
    <property type="entry name" value="Glyco_hydro_47"/>
    <property type="match status" value="2"/>
</dbReference>
<feature type="compositionally biased region" description="Basic and acidic residues" evidence="10">
    <location>
        <begin position="997"/>
        <end position="1010"/>
    </location>
</feature>
<keyword evidence="5 8" id="KW-1015">Disulfide bond</keyword>
<comment type="similarity">
    <text evidence="3 9">Belongs to the glycosyl hydrolase 47 family.</text>
</comment>
<name>A0A9P9AQU3_9HYPO</name>
<dbReference type="Gene3D" id="1.50.10.10">
    <property type="match status" value="3"/>
</dbReference>
<dbReference type="GO" id="GO:0036503">
    <property type="term" value="P:ERAD pathway"/>
    <property type="evidence" value="ECO:0007669"/>
    <property type="project" value="UniProtKB-ARBA"/>
</dbReference>
<keyword evidence="13" id="KW-1185">Reference proteome</keyword>
<evidence type="ECO:0000256" key="10">
    <source>
        <dbReference type="SAM" id="MobiDB-lite"/>
    </source>
</evidence>
<protein>
    <recommendedName>
        <fullName evidence="9">alpha-1,2-Mannosidase</fullName>
        <ecNumber evidence="9">3.2.1.-</ecNumber>
    </recommendedName>
</protein>
<gene>
    <name evidence="12" type="ORF">B0T10DRAFT_301756</name>
</gene>
<dbReference type="EC" id="3.2.1.-" evidence="9"/>
<dbReference type="Proteomes" id="UP000777438">
    <property type="component" value="Unassembled WGS sequence"/>
</dbReference>
<evidence type="ECO:0000256" key="7">
    <source>
        <dbReference type="PIRSR" id="PIRSR601382-2"/>
    </source>
</evidence>
<feature type="active site" description="Proton donor" evidence="6">
    <location>
        <position position="322"/>
    </location>
</feature>
<dbReference type="OrthoDB" id="8118055at2759"/>
<feature type="compositionally biased region" description="Basic and acidic residues" evidence="10">
    <location>
        <begin position="968"/>
        <end position="977"/>
    </location>
</feature>
<evidence type="ECO:0000313" key="13">
    <source>
        <dbReference type="Proteomes" id="UP000777438"/>
    </source>
</evidence>
<feature type="chain" id="PRO_5040401991" description="alpha-1,2-Mannosidase" evidence="11">
    <location>
        <begin position="30"/>
        <end position="1341"/>
    </location>
</feature>
<evidence type="ECO:0000313" key="12">
    <source>
        <dbReference type="EMBL" id="KAH6891072.1"/>
    </source>
</evidence>
<feature type="compositionally biased region" description="Low complexity" evidence="10">
    <location>
        <begin position="947"/>
        <end position="967"/>
    </location>
</feature>
<evidence type="ECO:0000256" key="2">
    <source>
        <dbReference type="ARBA" id="ARBA00004922"/>
    </source>
</evidence>
<feature type="compositionally biased region" description="Pro residues" evidence="10">
    <location>
        <begin position="48"/>
        <end position="58"/>
    </location>
</feature>
<evidence type="ECO:0000256" key="5">
    <source>
        <dbReference type="ARBA" id="ARBA00023157"/>
    </source>
</evidence>
<organism evidence="12 13">
    <name type="scientific">Thelonectria olida</name>
    <dbReference type="NCBI Taxonomy" id="1576542"/>
    <lineage>
        <taxon>Eukaryota</taxon>
        <taxon>Fungi</taxon>
        <taxon>Dikarya</taxon>
        <taxon>Ascomycota</taxon>
        <taxon>Pezizomycotina</taxon>
        <taxon>Sordariomycetes</taxon>
        <taxon>Hypocreomycetidae</taxon>
        <taxon>Hypocreales</taxon>
        <taxon>Nectriaceae</taxon>
        <taxon>Thelonectria</taxon>
    </lineage>
</organism>
<keyword evidence="7" id="KW-0106">Calcium</keyword>
<feature type="region of interest" description="Disordered" evidence="10">
    <location>
        <begin position="732"/>
        <end position="1191"/>
    </location>
</feature>